<dbReference type="InterPro" id="IPR039422">
    <property type="entry name" value="MarR/SlyA-like"/>
</dbReference>
<dbReference type="Pfam" id="PF12802">
    <property type="entry name" value="MarR_2"/>
    <property type="match status" value="1"/>
</dbReference>
<accession>A0A1X7NY89</accession>
<dbReference type="EMBL" id="FXBM01000002">
    <property type="protein sequence ID" value="SMH42768.1"/>
    <property type="molecule type" value="Genomic_DNA"/>
</dbReference>
<evidence type="ECO:0000259" key="1">
    <source>
        <dbReference type="PROSITE" id="PS50995"/>
    </source>
</evidence>
<keyword evidence="3" id="KW-1185">Reference proteome</keyword>
<sequence>MREAESGAASRLDGVLAWNFTRAARLIGNRLADRLDVHGMNPIQFGVLAFLARDEELTTAEIARAVLLRPQSVVPLLDQLEARGLTRRTGGRERGRRNPVQITARGRAALEDVWTIAEETNDLTDVGLTPIESEELNRLLLKVIGPTG</sequence>
<name>A0A1X7NY89_9MICO</name>
<dbReference type="GO" id="GO:0003700">
    <property type="term" value="F:DNA-binding transcription factor activity"/>
    <property type="evidence" value="ECO:0007669"/>
    <property type="project" value="InterPro"/>
</dbReference>
<dbReference type="STRING" id="1891671.SAMN06295885_2058"/>
<dbReference type="PROSITE" id="PS50995">
    <property type="entry name" value="HTH_MARR_2"/>
    <property type="match status" value="1"/>
</dbReference>
<gene>
    <name evidence="2" type="ORF">SAMN06295885_2058</name>
</gene>
<dbReference type="RefSeq" id="WP_085476519.1">
    <property type="nucleotide sequence ID" value="NZ_FXBM01000002.1"/>
</dbReference>
<dbReference type="Proteomes" id="UP000193711">
    <property type="component" value="Unassembled WGS sequence"/>
</dbReference>
<dbReference type="GO" id="GO:0006950">
    <property type="term" value="P:response to stress"/>
    <property type="evidence" value="ECO:0007669"/>
    <property type="project" value="TreeGrafter"/>
</dbReference>
<dbReference type="Gene3D" id="1.10.10.10">
    <property type="entry name" value="Winged helix-like DNA-binding domain superfamily/Winged helix DNA-binding domain"/>
    <property type="match status" value="1"/>
</dbReference>
<dbReference type="InterPro" id="IPR000835">
    <property type="entry name" value="HTH_MarR-typ"/>
</dbReference>
<dbReference type="PANTHER" id="PTHR33164">
    <property type="entry name" value="TRANSCRIPTIONAL REGULATOR, MARR FAMILY"/>
    <property type="match status" value="1"/>
</dbReference>
<dbReference type="AlphaFoldDB" id="A0A1X7NY89"/>
<evidence type="ECO:0000313" key="3">
    <source>
        <dbReference type="Proteomes" id="UP000193711"/>
    </source>
</evidence>
<dbReference type="SUPFAM" id="SSF46785">
    <property type="entry name" value="Winged helix' DNA-binding domain"/>
    <property type="match status" value="1"/>
</dbReference>
<feature type="domain" description="HTH marR-type" evidence="1">
    <location>
        <begin position="13"/>
        <end position="145"/>
    </location>
</feature>
<proteinExistence type="predicted"/>
<reference evidence="3" key="1">
    <citation type="submission" date="2017-04" db="EMBL/GenBank/DDBJ databases">
        <authorList>
            <person name="Varghese N."/>
            <person name="Submissions S."/>
        </authorList>
    </citation>
    <scope>NUCLEOTIDE SEQUENCE [LARGE SCALE GENOMIC DNA]</scope>
    <source>
        <strain evidence="3">VKM Ac-2121</strain>
    </source>
</reference>
<dbReference type="SMART" id="SM00347">
    <property type="entry name" value="HTH_MARR"/>
    <property type="match status" value="1"/>
</dbReference>
<evidence type="ECO:0000313" key="2">
    <source>
        <dbReference type="EMBL" id="SMH42768.1"/>
    </source>
</evidence>
<protein>
    <submittedName>
        <fullName evidence="2">Transcriptional regulator, MarR family</fullName>
    </submittedName>
</protein>
<dbReference type="OrthoDB" id="3177763at2"/>
<dbReference type="InterPro" id="IPR036390">
    <property type="entry name" value="WH_DNA-bd_sf"/>
</dbReference>
<dbReference type="InterPro" id="IPR036388">
    <property type="entry name" value="WH-like_DNA-bd_sf"/>
</dbReference>
<dbReference type="PANTHER" id="PTHR33164:SF43">
    <property type="entry name" value="HTH-TYPE TRANSCRIPTIONAL REPRESSOR YETL"/>
    <property type="match status" value="1"/>
</dbReference>
<organism evidence="2 3">
    <name type="scientific">Rathayibacter oskolensis</name>
    <dbReference type="NCBI Taxonomy" id="1891671"/>
    <lineage>
        <taxon>Bacteria</taxon>
        <taxon>Bacillati</taxon>
        <taxon>Actinomycetota</taxon>
        <taxon>Actinomycetes</taxon>
        <taxon>Micrococcales</taxon>
        <taxon>Microbacteriaceae</taxon>
        <taxon>Rathayibacter</taxon>
    </lineage>
</organism>